<evidence type="ECO:0000259" key="3">
    <source>
        <dbReference type="Pfam" id="PF13843"/>
    </source>
</evidence>
<dbReference type="InterPro" id="IPR036691">
    <property type="entry name" value="Endo/exonu/phosph_ase_sf"/>
</dbReference>
<dbReference type="Proteomes" id="UP001235939">
    <property type="component" value="Chromosome 07"/>
</dbReference>
<feature type="compositionally biased region" description="Basic and acidic residues" evidence="2">
    <location>
        <begin position="1882"/>
        <end position="1893"/>
    </location>
</feature>
<organism evidence="5 6">
    <name type="scientific">Cordylochernes scorpioides</name>
    <dbReference type="NCBI Taxonomy" id="51811"/>
    <lineage>
        <taxon>Eukaryota</taxon>
        <taxon>Metazoa</taxon>
        <taxon>Ecdysozoa</taxon>
        <taxon>Arthropoda</taxon>
        <taxon>Chelicerata</taxon>
        <taxon>Arachnida</taxon>
        <taxon>Pseudoscorpiones</taxon>
        <taxon>Cheliferoidea</taxon>
        <taxon>Chernetidae</taxon>
        <taxon>Cordylochernes</taxon>
    </lineage>
</organism>
<feature type="domain" description="Endonuclease/exonuclease/phosphatase" evidence="4">
    <location>
        <begin position="2282"/>
        <end position="2422"/>
    </location>
</feature>
<feature type="region of interest" description="Disordered" evidence="2">
    <location>
        <begin position="1"/>
        <end position="27"/>
    </location>
</feature>
<feature type="region of interest" description="Disordered" evidence="2">
    <location>
        <begin position="475"/>
        <end position="497"/>
    </location>
</feature>
<feature type="compositionally biased region" description="Polar residues" evidence="2">
    <location>
        <begin position="17"/>
        <end position="27"/>
    </location>
</feature>
<dbReference type="PANTHER" id="PTHR46599:SF6">
    <property type="entry name" value="DUAL SPECIFICITY PHOSPHATASE 26"/>
    <property type="match status" value="1"/>
</dbReference>
<feature type="compositionally biased region" description="Polar residues" evidence="2">
    <location>
        <begin position="475"/>
        <end position="494"/>
    </location>
</feature>
<protein>
    <recommendedName>
        <fullName evidence="7">PiggyBac transposable element-derived protein domain-containing protein</fullName>
    </recommendedName>
</protein>
<dbReference type="InterPro" id="IPR005135">
    <property type="entry name" value="Endo/exonuclease/phosphatase"/>
</dbReference>
<sequence>MEDEILNNNFDDDSETENYSLNESSDVSTDEECDSILTTVQMSSSNCFIGKNGYKWNKNHAIIGRTRSHNIITHLPGLKGPAKPKPNCGIDIFNLFFTAAIIKQISEFTNAKIEEFRQRISDLTKSTYSNFTSEIEIRAFLGLLYLAGVYKSGHENVESLFASDGTGRDIFRSVMSVKRFLFLLLCIRFDNFKTRCKEDRLSPIRDIFQTIIEKFQSCYTPAEYLTVDEMLVGFRGKCPFKIYIPSKPNKYGIKIVILADSRTHYMYNAMVYTGKSKTPKSKELSLPTQIVLDISRPIWKSNINITADNWFTSIELVDKLKEHGLTYLGTMRKNKPQIPPQFQPHPKRESGTSIFGFSGTKTLVSYVPKKKKIRKPDIIMDYNLTKGGVDTIDQMVSNFSTSRRSRRWPLALFYALLDITALNSYIIFNYQIDKKDQKERSTFIVDLGRSLIDEHLATRNLNSLPLELQTTIKKFKNNDGSSTSRGSTMPQESATPKRCYKCPSKNAGKVKTLCSDFLILRLQEDNFKQQDLLEKAKVQTDFSRTEADSLRQQIASSQADLKNLADDHRGLVGRWRHWVVWLQRRDETHAAILEQHRQAESTVLALQVQLYGQRKPLRVAHETAQRLEMEIQWQQSLAGRLRSREGELLEQGTRLAGDLDNLMDCVAAANHVLDSLGQLPTMSWTPWDRWGGTVGPSLMVDCVAAANLVLDSLGQLPTMSWTPWDRWGGTVGPSLMVDCVAAANHVLDSLGQVGWNCRTFTHGGLCGSCQPCPGLLGTGWGGTVGPSLMVDCVAAANHVLTPWDRLGWNCRTFTHGGLCGSCQPCPGLLGTAANHVLDSLGQLPTMSWTPWDRWGGTVGPSLMVDCVQLPTCPGLLGTVGWNCRTFHSWWTVWQLPTMSWTPWDRWGGTVGPSLMVTVWQLPTMSWTPWDRWGGTVGPSLMVDCVAAANHVLDSLGQLPTMSWTPWDRWGGTVGPSLMVDCVAAANHVLDSLGQLPTMSWTPWDRWGGTVGPSLMVDCVAAANHVLDSLGQVGWNCRTFTHGGLCGSCQPCPGLLGTAANLVPDSLGQWGGTVGPTLDGGLCGSCQPWSWTPWDRWGGTVGPSLYGGLCGSCQPVLDSLGQVGWNGRDPSLMVGLCGGLPTMSWTPLGQVGWNCRTSLRPTLTLTVDLMTVAAANLVLTPWDRWGGTVGPSLMVDCVAAANLVLDSLGQLPTMSWTPWDRWGGTVGPSLMVDCVAAANLVLDSLGQLPTMSWTPWDRWGGTVGPSLMVDCVAAANHVLDSLGQLPTMSWTPWDRWGGTVGPSLMVDCVAAANLVLDSLGQVGWNCRPSLMVDCVAAANLVLDSWDRWGGTVGPSLMVDCVAAANHVLDSLGQVGWNCRTFTHGGLCGSCQPCPGLLGTAATMSWTPWDRWGGTVGPSHHGGLCGSCQPCPGLLGTAANLVLDSLGQVGWNCRTFTSWWTVRQLPTMSWTPWEQEGWNCRTFTHGGLCAACNHVLDSLGPAANQALDSMGTAANHVLDSVGHGVGTVGLMGVWAHVWTLGQVGWCRIHGGVAAANHVLDSLGTGPSLMVDCVGSCQPCRWTPLDRWGGTVGPSLMVDCVAAATMSWTPWDRWGGTVGPSLMVDCVAAANHVLDSLGQLPTMSWTPWDRWGGTVGPSLMVDCVAAANHVLDSLGQSWQQTPIVPEAPCPRILQNVSAFVIKTGSTTQWQANLAPKEMAASDMRNRRHVQLLLTRSTNAAHPVSLDQELLQGNGRQKSPSVSLKLGPDDKPQCVGFLGRSTMDRQFLILLLHGMGDAIAPSQLLELLQFAPLSINLGTATDLLHPDNKLLSQFQEGLKRHLVERNEKLTLEIQEMKKGLALLQQERGQVASSMYELQKKVATHRDFLQESQSEKSSDLLSQRQSELEQARNQHNTSLDVFKHHQELESQLSASKTNLDLQLLHLRDFHNHTSSNCHVMRTVAARTSQDCRELLNDNCRKYSSAYLIRVIAILLIIGGVELNPGLPTKKQTTLSTVQTTETKEVIEDDLKSIVIQIHTELRTLGARLETRLQNIEQKFDEWDQRLTVIETSQKTCLELATKNDLRIKSLEDHGDMLDRKIRENNLIFYGIKGPEAENSDETLCKLVTAINEKMQIQVESEIMRCHRLSKKANTPILVEISKQTTRIALLRNSYKLRDDKIFVNKDYTLKTREQHRLLISKKKELSEKGIRSKLRDNKLLANGQKYQVVDGRVPATKTTERGRGSGGIIVGVKKGGHYRLHSTEKDNIWISIFLSQNIGTDKPTACLIFVYLPPNELYQNNLVRLTKYMEKQITDGKELILFGDLNIRTGGLGGLYNPTNLQLSLVSERKARDLIISPLAEGLLEFLEDNSLTIINGRSTGDRKGDFTYVSERGSSTIDYCIVSQGILEKISDFRIETQMYSDHLPLILKLTVQNTYENKYKVEEYGVTRYRWTAEGIKTFKQELKELQVVKISNLDSSVNTFTQRITEAMSTSGIMYSTKGATGKSKPWFDKSCYKMKKLTKESLKEYRRTNRKEDLESYALHSVY</sequence>
<name>A0ABY6KRT3_9ARAC</name>
<dbReference type="InterPro" id="IPR029526">
    <property type="entry name" value="PGBD"/>
</dbReference>
<feature type="region of interest" description="Disordered" evidence="2">
    <location>
        <begin position="1882"/>
        <end position="1904"/>
    </location>
</feature>
<evidence type="ECO:0000313" key="6">
    <source>
        <dbReference type="Proteomes" id="UP001235939"/>
    </source>
</evidence>
<gene>
    <name evidence="5" type="ORF">LAZ67_7002440</name>
</gene>
<evidence type="ECO:0000313" key="5">
    <source>
        <dbReference type="EMBL" id="UYV70295.1"/>
    </source>
</evidence>
<dbReference type="Gene3D" id="3.60.10.10">
    <property type="entry name" value="Endonuclease/exonuclease/phosphatase"/>
    <property type="match status" value="1"/>
</dbReference>
<feature type="coiled-coil region" evidence="1">
    <location>
        <begin position="2033"/>
        <end position="2060"/>
    </location>
</feature>
<feature type="compositionally biased region" description="Acidic residues" evidence="2">
    <location>
        <begin position="1"/>
        <end position="16"/>
    </location>
</feature>
<evidence type="ECO:0000256" key="1">
    <source>
        <dbReference type="SAM" id="Coils"/>
    </source>
</evidence>
<evidence type="ECO:0000256" key="2">
    <source>
        <dbReference type="SAM" id="MobiDB-lite"/>
    </source>
</evidence>
<dbReference type="EMBL" id="CP092869">
    <property type="protein sequence ID" value="UYV70295.1"/>
    <property type="molecule type" value="Genomic_DNA"/>
</dbReference>
<dbReference type="PANTHER" id="PTHR46599">
    <property type="entry name" value="PIGGYBAC TRANSPOSABLE ELEMENT-DERIVED PROTEIN 4"/>
    <property type="match status" value="1"/>
</dbReference>
<keyword evidence="6" id="KW-1185">Reference proteome</keyword>
<accession>A0ABY6KRT3</accession>
<feature type="domain" description="PiggyBac transposable element-derived protein" evidence="3">
    <location>
        <begin position="90"/>
        <end position="425"/>
    </location>
</feature>
<evidence type="ECO:0008006" key="7">
    <source>
        <dbReference type="Google" id="ProtNLM"/>
    </source>
</evidence>
<feature type="coiled-coil region" evidence="1">
    <location>
        <begin position="1835"/>
        <end position="1862"/>
    </location>
</feature>
<dbReference type="Pfam" id="PF13843">
    <property type="entry name" value="DDE_Tnp_1_7"/>
    <property type="match status" value="1"/>
</dbReference>
<dbReference type="SUPFAM" id="SSF56219">
    <property type="entry name" value="DNase I-like"/>
    <property type="match status" value="1"/>
</dbReference>
<evidence type="ECO:0000259" key="4">
    <source>
        <dbReference type="Pfam" id="PF14529"/>
    </source>
</evidence>
<dbReference type="Pfam" id="PF14529">
    <property type="entry name" value="Exo_endo_phos_2"/>
    <property type="match status" value="1"/>
</dbReference>
<keyword evidence="1" id="KW-0175">Coiled coil</keyword>
<reference evidence="5 6" key="1">
    <citation type="submission" date="2022-01" db="EMBL/GenBank/DDBJ databases">
        <title>A chromosomal length assembly of Cordylochernes scorpioides.</title>
        <authorList>
            <person name="Zeh D."/>
            <person name="Zeh J."/>
        </authorList>
    </citation>
    <scope>NUCLEOTIDE SEQUENCE [LARGE SCALE GENOMIC DNA]</scope>
    <source>
        <strain evidence="5">IN4F17</strain>
        <tissue evidence="5">Whole Body</tissue>
    </source>
</reference>
<proteinExistence type="predicted"/>